<name>A0A1L7CXJ1_9CORY</name>
<feature type="transmembrane region" description="Helical" evidence="1">
    <location>
        <begin position="12"/>
        <end position="28"/>
    </location>
</feature>
<protein>
    <recommendedName>
        <fullName evidence="6">Acyltransferase</fullName>
    </recommendedName>
</protein>
<evidence type="ECO:0000259" key="2">
    <source>
        <dbReference type="Pfam" id="PF01757"/>
    </source>
</evidence>
<feature type="transmembrane region" description="Helical" evidence="1">
    <location>
        <begin position="74"/>
        <end position="93"/>
    </location>
</feature>
<dbReference type="Pfam" id="PF19040">
    <property type="entry name" value="SGNH"/>
    <property type="match status" value="1"/>
</dbReference>
<dbReference type="Pfam" id="PF01757">
    <property type="entry name" value="Acyl_transf_3"/>
    <property type="match status" value="1"/>
</dbReference>
<feature type="transmembrane region" description="Helical" evidence="1">
    <location>
        <begin position="146"/>
        <end position="164"/>
    </location>
</feature>
<organism evidence="4 5">
    <name type="scientific">Corynebacterium sphenisci DSM 44792</name>
    <dbReference type="NCBI Taxonomy" id="1437874"/>
    <lineage>
        <taxon>Bacteria</taxon>
        <taxon>Bacillati</taxon>
        <taxon>Actinomycetota</taxon>
        <taxon>Actinomycetes</taxon>
        <taxon>Mycobacteriales</taxon>
        <taxon>Corynebacteriaceae</taxon>
        <taxon>Corynebacterium</taxon>
    </lineage>
</organism>
<evidence type="ECO:0000259" key="3">
    <source>
        <dbReference type="Pfam" id="PF19040"/>
    </source>
</evidence>
<dbReference type="AlphaFoldDB" id="A0A1L7CXJ1"/>
<reference evidence="4 5" key="1">
    <citation type="submission" date="2014-08" db="EMBL/GenBank/DDBJ databases">
        <title>Complete genome sequence of Corynebacterium sphenisci CECT 5990(T) (=DSM 44792(T)), isolated from healthy wild penguins.</title>
        <authorList>
            <person name="Ruckert C."/>
            <person name="Albersmeier A."/>
            <person name="Winkler A."/>
            <person name="Kalinowski J."/>
        </authorList>
    </citation>
    <scope>NUCLEOTIDE SEQUENCE [LARGE SCALE GENOMIC DNA]</scope>
    <source>
        <strain evidence="4 5">DSM 44792</strain>
    </source>
</reference>
<dbReference type="EMBL" id="CP009248">
    <property type="protein sequence ID" value="APT90531.1"/>
    <property type="molecule type" value="Genomic_DNA"/>
</dbReference>
<dbReference type="PANTHER" id="PTHR23028">
    <property type="entry name" value="ACETYLTRANSFERASE"/>
    <property type="match status" value="1"/>
</dbReference>
<keyword evidence="1" id="KW-0812">Transmembrane</keyword>
<accession>A0A1L7CXJ1</accession>
<evidence type="ECO:0008006" key="6">
    <source>
        <dbReference type="Google" id="ProtNLM"/>
    </source>
</evidence>
<keyword evidence="1" id="KW-0472">Membrane</keyword>
<feature type="domain" description="SGNH" evidence="3">
    <location>
        <begin position="468"/>
        <end position="684"/>
    </location>
</feature>
<dbReference type="GO" id="GO:0016747">
    <property type="term" value="F:acyltransferase activity, transferring groups other than amino-acyl groups"/>
    <property type="evidence" value="ECO:0007669"/>
    <property type="project" value="InterPro"/>
</dbReference>
<feature type="transmembrane region" description="Helical" evidence="1">
    <location>
        <begin position="261"/>
        <end position="285"/>
    </location>
</feature>
<sequence>MRPMGYRRDLDGLRGIAIALVVACHVYVGRVSGGVDVFLLLSGYFFLGSQLRAADDPTRSVNPWWPLWRTARRLLPALLTVLAAVTLAALAALPQLRTLALARQVGASALYFQNVELARQAADYAAAGASVSPLQHLWSMSVQGQFYLAVILATCLLAATLRATHAPGRPSALLAAPLAAVTLASFAHAVRLHGSDQALNYYSTASRAWELTAGGLLAIAGARILLPARVARLAAPAGLAMVVSTAALFDGAAVFPGPAALWPLGGAALVIAAGGAPGATTRLLASAPMTWLGDIAYALYLWHWPLLILLLRATGAEEPSAAAGTAVIAVSLVLAHLTHRLLERPLMQHAARPRVGEARVRAAWAGLAAGGAPRARAAAGAALAVVLAGLVALTPVQQHRIAAAAGGELDPALYPGALAMDQGRPVPAGVRPEPNPEIIRSLFPEPAKRGCITLSGEGPETLALEREDGRPCLWGDPAGEREILLLGGSHSEQWFSPLDIVAARHGWRLRPLLRQGCPPVLGDIDEVGGACPEWTRLAMAHIADNPPDLVVVTSTRPDRAGDGDFVPGPYVNFWRELERLGVPFAALRDTPWFTDDRGERYSPTECLLAGGDAASCGIARSRVLDEANPADAVLAGIAGAHSLDLTDLLCGPRFCPPVIGNIYAYRDDNHITDELARTMAARLDRELTPILEGIEAAG</sequence>
<evidence type="ECO:0000313" key="4">
    <source>
        <dbReference type="EMBL" id="APT90531.1"/>
    </source>
</evidence>
<evidence type="ECO:0000313" key="5">
    <source>
        <dbReference type="Proteomes" id="UP000185469"/>
    </source>
</evidence>
<keyword evidence="5" id="KW-1185">Reference proteome</keyword>
<proteinExistence type="predicted"/>
<dbReference type="InterPro" id="IPR050879">
    <property type="entry name" value="Acyltransferase_3"/>
</dbReference>
<feature type="transmembrane region" description="Helical" evidence="1">
    <location>
        <begin position="233"/>
        <end position="255"/>
    </location>
</feature>
<dbReference type="InterPro" id="IPR002656">
    <property type="entry name" value="Acyl_transf_3_dom"/>
</dbReference>
<dbReference type="PANTHER" id="PTHR23028:SF53">
    <property type="entry name" value="ACYL_TRANSF_3 DOMAIN-CONTAINING PROTEIN"/>
    <property type="match status" value="1"/>
</dbReference>
<feature type="transmembrane region" description="Helical" evidence="1">
    <location>
        <begin position="377"/>
        <end position="396"/>
    </location>
</feature>
<feature type="domain" description="Acyltransferase 3" evidence="2">
    <location>
        <begin position="9"/>
        <end position="335"/>
    </location>
</feature>
<feature type="transmembrane region" description="Helical" evidence="1">
    <location>
        <begin position="34"/>
        <end position="53"/>
    </location>
</feature>
<dbReference type="GO" id="GO:0016020">
    <property type="term" value="C:membrane"/>
    <property type="evidence" value="ECO:0007669"/>
    <property type="project" value="TreeGrafter"/>
</dbReference>
<dbReference type="STRING" id="1437874.CSPHI_05210"/>
<evidence type="ECO:0000256" key="1">
    <source>
        <dbReference type="SAM" id="Phobius"/>
    </source>
</evidence>
<dbReference type="Proteomes" id="UP000185469">
    <property type="component" value="Chromosome"/>
</dbReference>
<gene>
    <name evidence="4" type="ORF">CSPHI_05210</name>
</gene>
<dbReference type="GO" id="GO:0009103">
    <property type="term" value="P:lipopolysaccharide biosynthetic process"/>
    <property type="evidence" value="ECO:0007669"/>
    <property type="project" value="TreeGrafter"/>
</dbReference>
<feature type="transmembrane region" description="Helical" evidence="1">
    <location>
        <begin position="171"/>
        <end position="188"/>
    </location>
</feature>
<dbReference type="KEGG" id="csph:CSPHI_05210"/>
<feature type="transmembrane region" description="Helical" evidence="1">
    <location>
        <begin position="208"/>
        <end position="226"/>
    </location>
</feature>
<feature type="transmembrane region" description="Helical" evidence="1">
    <location>
        <begin position="321"/>
        <end position="342"/>
    </location>
</feature>
<keyword evidence="1" id="KW-1133">Transmembrane helix</keyword>
<dbReference type="InterPro" id="IPR043968">
    <property type="entry name" value="SGNH"/>
</dbReference>